<accession>A0ABW5LUL3</accession>
<protein>
    <recommendedName>
        <fullName evidence="4">WxL domain-containing protein</fullName>
    </recommendedName>
</protein>
<keyword evidence="1" id="KW-0732">Signal</keyword>
<sequence>MRKQSKLLLTLLMLVGLVSTANAQLIDEKDVTVTLDLQPVLQLDMTTANQLEFVFDDINEYYAGITQYAATILKVSSTVSWDLYAVGRSSGATAAGFWDQQIDYGNNNPNAIDQLPLSLLELRQSQPNSGDGAATGTFTDYSSAFSANGTVSRANSLYVNGGAITPPSTTDKYIAGHAGTSGTAGQDFMPGGSYLTQTGITSDYYYAIDYRILPGLPAIFPNAGNADGTVAQDIVTDNGAGSYAEPGVYTMYVQYVLLEDQ</sequence>
<feature type="chain" id="PRO_5046715789" description="WxL domain-containing protein" evidence="1">
    <location>
        <begin position="24"/>
        <end position="261"/>
    </location>
</feature>
<feature type="signal peptide" evidence="1">
    <location>
        <begin position="1"/>
        <end position="23"/>
    </location>
</feature>
<comment type="caution">
    <text evidence="2">The sequence shown here is derived from an EMBL/GenBank/DDBJ whole genome shotgun (WGS) entry which is preliminary data.</text>
</comment>
<reference evidence="3" key="1">
    <citation type="journal article" date="2019" name="Int. J. Syst. Evol. Microbiol.">
        <title>The Global Catalogue of Microorganisms (GCM) 10K type strain sequencing project: providing services to taxonomists for standard genome sequencing and annotation.</title>
        <authorList>
            <consortium name="The Broad Institute Genomics Platform"/>
            <consortium name="The Broad Institute Genome Sequencing Center for Infectious Disease"/>
            <person name="Wu L."/>
            <person name="Ma J."/>
        </authorList>
    </citation>
    <scope>NUCLEOTIDE SEQUENCE [LARGE SCALE GENOMIC DNA]</scope>
    <source>
        <strain evidence="3">KCTC 52127</strain>
    </source>
</reference>
<organism evidence="2 3">
    <name type="scientific">Pseudotenacibaculum haliotis</name>
    <dbReference type="NCBI Taxonomy" id="1862138"/>
    <lineage>
        <taxon>Bacteria</taxon>
        <taxon>Pseudomonadati</taxon>
        <taxon>Bacteroidota</taxon>
        <taxon>Flavobacteriia</taxon>
        <taxon>Flavobacteriales</taxon>
        <taxon>Flavobacteriaceae</taxon>
        <taxon>Pseudotenacibaculum</taxon>
    </lineage>
</organism>
<evidence type="ECO:0000313" key="2">
    <source>
        <dbReference type="EMBL" id="MFD2567456.1"/>
    </source>
</evidence>
<keyword evidence="3" id="KW-1185">Reference proteome</keyword>
<proteinExistence type="predicted"/>
<name>A0ABW5LUL3_9FLAO</name>
<evidence type="ECO:0008006" key="4">
    <source>
        <dbReference type="Google" id="ProtNLM"/>
    </source>
</evidence>
<evidence type="ECO:0000256" key="1">
    <source>
        <dbReference type="SAM" id="SignalP"/>
    </source>
</evidence>
<dbReference type="RefSeq" id="WP_379666166.1">
    <property type="nucleotide sequence ID" value="NZ_JBHULH010000004.1"/>
</dbReference>
<gene>
    <name evidence="2" type="ORF">ACFSRZ_08730</name>
</gene>
<evidence type="ECO:0000313" key="3">
    <source>
        <dbReference type="Proteomes" id="UP001597508"/>
    </source>
</evidence>
<dbReference type="EMBL" id="JBHULH010000004">
    <property type="protein sequence ID" value="MFD2567456.1"/>
    <property type="molecule type" value="Genomic_DNA"/>
</dbReference>
<dbReference type="Proteomes" id="UP001597508">
    <property type="component" value="Unassembled WGS sequence"/>
</dbReference>